<keyword evidence="4" id="KW-1185">Reference proteome</keyword>
<dbReference type="PANTHER" id="PTHR46401">
    <property type="entry name" value="GLYCOSYLTRANSFERASE WBBK-RELATED"/>
    <property type="match status" value="1"/>
</dbReference>
<dbReference type="Pfam" id="PF20706">
    <property type="entry name" value="GT4-conflict"/>
    <property type="match status" value="1"/>
</dbReference>
<reference evidence="3 4" key="1">
    <citation type="submission" date="2022-05" db="EMBL/GenBank/DDBJ databases">
        <authorList>
            <consortium name="Genoscope - CEA"/>
            <person name="William W."/>
        </authorList>
    </citation>
    <scope>NUCLEOTIDE SEQUENCE [LARGE SCALE GENOMIC DNA]</scope>
</reference>
<evidence type="ECO:0000313" key="3">
    <source>
        <dbReference type="EMBL" id="CAH3173861.1"/>
    </source>
</evidence>
<evidence type="ECO:0000256" key="1">
    <source>
        <dbReference type="ARBA" id="ARBA00022679"/>
    </source>
</evidence>
<gene>
    <name evidence="3" type="ORF">PLOB_00014475</name>
</gene>
<name>A0ABN8R4Y8_9CNID</name>
<feature type="region of interest" description="Disordered" evidence="2">
    <location>
        <begin position="1"/>
        <end position="34"/>
    </location>
</feature>
<comment type="caution">
    <text evidence="3">The sequence shown here is derived from an EMBL/GenBank/DDBJ whole genome shotgun (WGS) entry which is preliminary data.</text>
</comment>
<keyword evidence="1" id="KW-0808">Transferase</keyword>
<dbReference type="Gene3D" id="3.40.50.2000">
    <property type="entry name" value="Glycogen Phosphorylase B"/>
    <property type="match status" value="1"/>
</dbReference>
<evidence type="ECO:0000313" key="4">
    <source>
        <dbReference type="Proteomes" id="UP001159405"/>
    </source>
</evidence>
<proteinExistence type="predicted"/>
<dbReference type="SUPFAM" id="SSF53756">
    <property type="entry name" value="UDP-Glycosyltransferase/glycogen phosphorylase"/>
    <property type="match status" value="1"/>
</dbReference>
<dbReference type="PANTHER" id="PTHR46401:SF2">
    <property type="entry name" value="GLYCOSYLTRANSFERASE WBBK-RELATED"/>
    <property type="match status" value="1"/>
</dbReference>
<evidence type="ECO:0000256" key="2">
    <source>
        <dbReference type="SAM" id="MobiDB-lite"/>
    </source>
</evidence>
<evidence type="ECO:0008006" key="5">
    <source>
        <dbReference type="Google" id="ProtNLM"/>
    </source>
</evidence>
<organism evidence="3 4">
    <name type="scientific">Porites lobata</name>
    <dbReference type="NCBI Taxonomy" id="104759"/>
    <lineage>
        <taxon>Eukaryota</taxon>
        <taxon>Metazoa</taxon>
        <taxon>Cnidaria</taxon>
        <taxon>Anthozoa</taxon>
        <taxon>Hexacorallia</taxon>
        <taxon>Scleractinia</taxon>
        <taxon>Fungiina</taxon>
        <taxon>Poritidae</taxon>
        <taxon>Porites</taxon>
    </lineage>
</organism>
<dbReference type="EMBL" id="CALNXK010000185">
    <property type="protein sequence ID" value="CAH3173861.1"/>
    <property type="molecule type" value="Genomic_DNA"/>
</dbReference>
<sequence length="367" mass="40453">MLPSAPQEEKAVVLNGAASVKQRQPEEPGTGNDPCRKIDVVTIGDEWGSTHGGMSTMNREIAINMASQPDVCVTFLIVGGSCNIEEKKEAKSKRVEILVAENNSEEYCKMIHNFYPKKDLGRLIVVGHGKFGKDAQNIRNKCDCKLMHVLHTPSLSLGMQKTDDLAIRKGEEKDAAELDMRKAADLVMAIGPLLRNEGTRSLSGTGKMVIEFTPGILEEFKDIERSATELDDFKVILVGRDDVNDFEAKGYDIAAKAFADGELKNKPYKLLFVGASEKSQGGKKIKESFRDWGMSDVQLEVKRFASRKALKEEFRIADLAIMPSRVEGFGLVGLEALSAGLPLLVSSQTGFMQMVMKLLKMELLFTC</sequence>
<protein>
    <recommendedName>
        <fullName evidence="5">Glycosyl transferase family 1 domain-containing protein</fullName>
    </recommendedName>
</protein>
<dbReference type="Proteomes" id="UP001159405">
    <property type="component" value="Unassembled WGS sequence"/>
</dbReference>
<accession>A0ABN8R4Y8</accession>